<evidence type="ECO:0000256" key="7">
    <source>
        <dbReference type="SAM" id="Coils"/>
    </source>
</evidence>
<evidence type="ECO:0000313" key="9">
    <source>
        <dbReference type="EMBL" id="CAL5138045.1"/>
    </source>
</evidence>
<proteinExistence type="inferred from homology"/>
<dbReference type="PANTHER" id="PTHR14211">
    <property type="entry name" value="GLIOMA SUPPRESSOR CANDIDATE REGION GENE 2"/>
    <property type="match status" value="1"/>
</dbReference>
<evidence type="ECO:0000256" key="2">
    <source>
        <dbReference type="ARBA" id="ARBA00004642"/>
    </source>
</evidence>
<evidence type="ECO:0000256" key="8">
    <source>
        <dbReference type="SAM" id="MobiDB-lite"/>
    </source>
</evidence>
<evidence type="ECO:0000256" key="5">
    <source>
        <dbReference type="ARBA" id="ARBA00022517"/>
    </source>
</evidence>
<evidence type="ECO:0000256" key="4">
    <source>
        <dbReference type="ARBA" id="ARBA00018339"/>
    </source>
</evidence>
<accession>A0AAV2TNY6</accession>
<dbReference type="InterPro" id="IPR011687">
    <property type="entry name" value="Nop53/GLTSCR2"/>
</dbReference>
<feature type="coiled-coil region" evidence="7">
    <location>
        <begin position="9"/>
        <end position="36"/>
    </location>
</feature>
<dbReference type="GO" id="GO:0000027">
    <property type="term" value="P:ribosomal large subunit assembly"/>
    <property type="evidence" value="ECO:0007669"/>
    <property type="project" value="TreeGrafter"/>
</dbReference>
<dbReference type="GO" id="GO:0008097">
    <property type="term" value="F:5S rRNA binding"/>
    <property type="evidence" value="ECO:0007669"/>
    <property type="project" value="TreeGrafter"/>
</dbReference>
<comment type="similarity">
    <text evidence="3">Belongs to the NOP53 family.</text>
</comment>
<evidence type="ECO:0000256" key="6">
    <source>
        <dbReference type="ARBA" id="ARBA00023242"/>
    </source>
</evidence>
<dbReference type="Proteomes" id="UP001497525">
    <property type="component" value="Unassembled WGS sequence"/>
</dbReference>
<dbReference type="EMBL" id="CAXLJL010000467">
    <property type="protein sequence ID" value="CAL5138045.1"/>
    <property type="molecule type" value="Genomic_DNA"/>
</dbReference>
<evidence type="ECO:0000256" key="3">
    <source>
        <dbReference type="ARBA" id="ARBA00008838"/>
    </source>
</evidence>
<sequence length="300" mass="34596">MKKLGKNKKKQWRNCYKNLEGDLDEAKKKERILQEGFTLKNEEKRQKPAIVKGAKDSAKAFRDIPSAPDAEAIRRKRIIRKNRRSRGIDLWECETARHSGEVPTVNIPVPAGGQSYNPSISDHYTLLSTLATSESRAVSRELKTARFLNDFKGAKKHVNPLEEAQSFLQILAGEKPINTQTPLEEEEEVSLRKPKTRRRKNRMAVELENIPKILKEIKREKQARAVKKARLTARKARRCMLSKMDTDVAFQMPNELVPSLRKLTPEGNLLREIEKRKNKCPRARRTLGVTKNTKAFVRRR</sequence>
<organism evidence="9 10">
    <name type="scientific">Calicophoron daubneyi</name>
    <name type="common">Rumen fluke</name>
    <name type="synonym">Paramphistomum daubneyi</name>
    <dbReference type="NCBI Taxonomy" id="300641"/>
    <lineage>
        <taxon>Eukaryota</taxon>
        <taxon>Metazoa</taxon>
        <taxon>Spiralia</taxon>
        <taxon>Lophotrochozoa</taxon>
        <taxon>Platyhelminthes</taxon>
        <taxon>Trematoda</taxon>
        <taxon>Digenea</taxon>
        <taxon>Plagiorchiida</taxon>
        <taxon>Pronocephalata</taxon>
        <taxon>Paramphistomoidea</taxon>
        <taxon>Paramphistomidae</taxon>
        <taxon>Calicophoron</taxon>
    </lineage>
</organism>
<reference evidence="9" key="1">
    <citation type="submission" date="2024-06" db="EMBL/GenBank/DDBJ databases">
        <authorList>
            <person name="Liu X."/>
            <person name="Lenzi L."/>
            <person name="Haldenby T S."/>
            <person name="Uol C."/>
        </authorList>
    </citation>
    <scope>NUCLEOTIDE SEQUENCE</scope>
</reference>
<feature type="region of interest" description="Disordered" evidence="8">
    <location>
        <begin position="43"/>
        <end position="63"/>
    </location>
</feature>
<dbReference type="GO" id="GO:0005730">
    <property type="term" value="C:nucleolus"/>
    <property type="evidence" value="ECO:0007669"/>
    <property type="project" value="UniProtKB-SubCell"/>
</dbReference>
<keyword evidence="7" id="KW-0175">Coiled coil</keyword>
<evidence type="ECO:0000256" key="1">
    <source>
        <dbReference type="ARBA" id="ARBA00004604"/>
    </source>
</evidence>
<comment type="caution">
    <text evidence="9">The sequence shown here is derived from an EMBL/GenBank/DDBJ whole genome shotgun (WGS) entry which is preliminary data.</text>
</comment>
<dbReference type="AlphaFoldDB" id="A0AAV2TNY6"/>
<gene>
    <name evidence="9" type="ORF">CDAUBV1_LOCUS12563</name>
</gene>
<name>A0AAV2TNY6_CALDB</name>
<dbReference type="GO" id="GO:0005654">
    <property type="term" value="C:nucleoplasm"/>
    <property type="evidence" value="ECO:0007669"/>
    <property type="project" value="UniProtKB-SubCell"/>
</dbReference>
<evidence type="ECO:0000313" key="10">
    <source>
        <dbReference type="Proteomes" id="UP001497525"/>
    </source>
</evidence>
<dbReference type="Pfam" id="PF07767">
    <property type="entry name" value="Nop53"/>
    <property type="match status" value="1"/>
</dbReference>
<feature type="compositionally biased region" description="Basic and acidic residues" evidence="8">
    <location>
        <begin position="53"/>
        <end position="62"/>
    </location>
</feature>
<dbReference type="PANTHER" id="PTHR14211:SF7">
    <property type="entry name" value="RIBOSOME BIOGENESIS PROTEIN NOP53"/>
    <property type="match status" value="1"/>
</dbReference>
<keyword evidence="5" id="KW-0690">Ribosome biogenesis</keyword>
<comment type="subcellular location">
    <subcellularLocation>
        <location evidence="1">Nucleus</location>
        <location evidence="1">Nucleolus</location>
    </subcellularLocation>
    <subcellularLocation>
        <location evidence="2">Nucleus</location>
        <location evidence="2">Nucleoplasm</location>
    </subcellularLocation>
</comment>
<protein>
    <recommendedName>
        <fullName evidence="4">Ribosome biogenesis protein NOP53</fullName>
    </recommendedName>
</protein>
<keyword evidence="6" id="KW-0539">Nucleus</keyword>
<dbReference type="GO" id="GO:0006364">
    <property type="term" value="P:rRNA processing"/>
    <property type="evidence" value="ECO:0007669"/>
    <property type="project" value="TreeGrafter"/>
</dbReference>